<dbReference type="PANTHER" id="PTHR43311">
    <property type="entry name" value="GLUTAMATE--TRNA LIGASE"/>
    <property type="match status" value="1"/>
</dbReference>
<dbReference type="OrthoDB" id="9807503at2"/>
<evidence type="ECO:0000256" key="1">
    <source>
        <dbReference type="ARBA" id="ARBA00004496"/>
    </source>
</evidence>
<dbReference type="PROSITE" id="PS00178">
    <property type="entry name" value="AA_TRNA_LIGASE_I"/>
    <property type="match status" value="1"/>
</dbReference>
<comment type="function">
    <text evidence="10">Catalyzes the attachment of glutamate to tRNA(Glu) in a two-step reaction: glutamate is first activated by ATP to form Glu-AMP and then transferred to the acceptor end of tRNA(Glu).</text>
</comment>
<dbReference type="Proteomes" id="UP000298782">
    <property type="component" value="Chromosome"/>
</dbReference>
<keyword evidence="9 10" id="KW-0030">Aminoacyl-tRNA synthetase</keyword>
<evidence type="ECO:0000259" key="11">
    <source>
        <dbReference type="Pfam" id="PF00749"/>
    </source>
</evidence>
<dbReference type="CDD" id="cd00808">
    <property type="entry name" value="GluRS_core"/>
    <property type="match status" value="1"/>
</dbReference>
<evidence type="ECO:0000256" key="4">
    <source>
        <dbReference type="ARBA" id="ARBA00022490"/>
    </source>
</evidence>
<accession>A0A4D6YEY4</accession>
<dbReference type="EC" id="6.1.1.17" evidence="10"/>
<evidence type="ECO:0000256" key="7">
    <source>
        <dbReference type="ARBA" id="ARBA00022840"/>
    </source>
</evidence>
<dbReference type="SUPFAM" id="SSF52374">
    <property type="entry name" value="Nucleotidylyl transferase"/>
    <property type="match status" value="1"/>
</dbReference>
<dbReference type="GO" id="GO:0005829">
    <property type="term" value="C:cytosol"/>
    <property type="evidence" value="ECO:0007669"/>
    <property type="project" value="TreeGrafter"/>
</dbReference>
<evidence type="ECO:0000256" key="8">
    <source>
        <dbReference type="ARBA" id="ARBA00022917"/>
    </source>
</evidence>
<keyword evidence="5 10" id="KW-0436">Ligase</keyword>
<dbReference type="InterPro" id="IPR000924">
    <property type="entry name" value="Glu/Gln-tRNA-synth"/>
</dbReference>
<dbReference type="EMBL" id="CP034852">
    <property type="protein sequence ID" value="QCI26613.1"/>
    <property type="molecule type" value="Genomic_DNA"/>
</dbReference>
<feature type="domain" description="Aminoacyl-tRNA synthetase class I anticodon-binding" evidence="12">
    <location>
        <begin position="340"/>
        <end position="459"/>
    </location>
</feature>
<dbReference type="Gene3D" id="3.40.50.620">
    <property type="entry name" value="HUPs"/>
    <property type="match status" value="1"/>
</dbReference>
<organism evidence="13 14">
    <name type="scientific">Buchnera aphidicola</name>
    <name type="common">Thelaxes californica</name>
    <dbReference type="NCBI Taxonomy" id="1315998"/>
    <lineage>
        <taxon>Bacteria</taxon>
        <taxon>Pseudomonadati</taxon>
        <taxon>Pseudomonadota</taxon>
        <taxon>Gammaproteobacteria</taxon>
        <taxon>Enterobacterales</taxon>
        <taxon>Erwiniaceae</taxon>
        <taxon>Buchnera</taxon>
    </lineage>
</organism>
<dbReference type="Pfam" id="PF00749">
    <property type="entry name" value="tRNA-synt_1c"/>
    <property type="match status" value="1"/>
</dbReference>
<dbReference type="InterPro" id="IPR001412">
    <property type="entry name" value="aa-tRNA-synth_I_CS"/>
</dbReference>
<gene>
    <name evidence="10" type="primary">gltX</name>
    <name evidence="13" type="ORF">D9V80_00310</name>
</gene>
<dbReference type="GO" id="GO:0005524">
    <property type="term" value="F:ATP binding"/>
    <property type="evidence" value="ECO:0007669"/>
    <property type="project" value="UniProtKB-UniRule"/>
</dbReference>
<dbReference type="GO" id="GO:0006424">
    <property type="term" value="P:glutamyl-tRNA aminoacylation"/>
    <property type="evidence" value="ECO:0007669"/>
    <property type="project" value="UniProtKB-UniRule"/>
</dbReference>
<dbReference type="GO" id="GO:0004818">
    <property type="term" value="F:glutamate-tRNA ligase activity"/>
    <property type="evidence" value="ECO:0007669"/>
    <property type="project" value="UniProtKB-UniRule"/>
</dbReference>
<comment type="subunit">
    <text evidence="3 10">Monomer.</text>
</comment>
<dbReference type="InterPro" id="IPR045462">
    <property type="entry name" value="aa-tRNA-synth_I_cd-bd"/>
</dbReference>
<dbReference type="SUPFAM" id="SSF48163">
    <property type="entry name" value="An anticodon-binding domain of class I aminoacyl-tRNA synthetases"/>
    <property type="match status" value="1"/>
</dbReference>
<keyword evidence="4 10" id="KW-0963">Cytoplasm</keyword>
<dbReference type="NCBIfam" id="TIGR00464">
    <property type="entry name" value="gltX_bact"/>
    <property type="match status" value="1"/>
</dbReference>
<dbReference type="PANTHER" id="PTHR43311:SF2">
    <property type="entry name" value="GLUTAMATE--TRNA LIGASE, MITOCHONDRIAL-RELATED"/>
    <property type="match status" value="1"/>
</dbReference>
<evidence type="ECO:0000313" key="13">
    <source>
        <dbReference type="EMBL" id="QCI26613.1"/>
    </source>
</evidence>
<feature type="short sequence motif" description="'KMSKS' region" evidence="10">
    <location>
        <begin position="235"/>
        <end position="239"/>
    </location>
</feature>
<dbReference type="InterPro" id="IPR049940">
    <property type="entry name" value="GluQ/Sye"/>
</dbReference>
<reference evidence="13 14" key="2">
    <citation type="submission" date="2019-05" db="EMBL/GenBank/DDBJ databases">
        <title>Genome evolution of the obligate endosymbiont Buchnera aphidicola.</title>
        <authorList>
            <person name="Moran N.A."/>
        </authorList>
    </citation>
    <scope>NUCLEOTIDE SEQUENCE [LARGE SCALE GENOMIC DNA]</scope>
    <source>
        <strain evidence="13 14">Tca</strain>
    </source>
</reference>
<evidence type="ECO:0000256" key="3">
    <source>
        <dbReference type="ARBA" id="ARBA00011245"/>
    </source>
</evidence>
<evidence type="ECO:0000256" key="9">
    <source>
        <dbReference type="ARBA" id="ARBA00023146"/>
    </source>
</evidence>
<dbReference type="InterPro" id="IPR020058">
    <property type="entry name" value="Glu/Gln-tRNA-synth_Ib_cat-dom"/>
</dbReference>
<dbReference type="AlphaFoldDB" id="A0A4D6YEY4"/>
<dbReference type="PRINTS" id="PR00987">
    <property type="entry name" value="TRNASYNTHGLU"/>
</dbReference>
<evidence type="ECO:0000256" key="2">
    <source>
        <dbReference type="ARBA" id="ARBA00007894"/>
    </source>
</evidence>
<comment type="similarity">
    <text evidence="2 10">Belongs to the class-I aminoacyl-tRNA synthetase family. Glutamate--tRNA ligase type 1 subfamily.</text>
</comment>
<comment type="subcellular location">
    <subcellularLocation>
        <location evidence="1 10">Cytoplasm</location>
    </subcellularLocation>
</comment>
<name>A0A4D6YEY4_9GAMM</name>
<evidence type="ECO:0000256" key="5">
    <source>
        <dbReference type="ARBA" id="ARBA00022598"/>
    </source>
</evidence>
<dbReference type="InterPro" id="IPR008925">
    <property type="entry name" value="aa_tRNA-synth_I_cd-bd_sf"/>
</dbReference>
<dbReference type="HAMAP" id="MF_00022">
    <property type="entry name" value="Glu_tRNA_synth_type1"/>
    <property type="match status" value="1"/>
</dbReference>
<evidence type="ECO:0000256" key="6">
    <source>
        <dbReference type="ARBA" id="ARBA00022741"/>
    </source>
</evidence>
<dbReference type="Gene3D" id="1.10.10.350">
    <property type="match status" value="1"/>
</dbReference>
<evidence type="ECO:0000256" key="10">
    <source>
        <dbReference type="HAMAP-Rule" id="MF_00022"/>
    </source>
</evidence>
<evidence type="ECO:0000259" key="12">
    <source>
        <dbReference type="Pfam" id="PF19269"/>
    </source>
</evidence>
<dbReference type="RefSeq" id="WP_158353099.1">
    <property type="nucleotide sequence ID" value="NZ_CP034852.1"/>
</dbReference>
<feature type="short sequence motif" description="'HIGH' region" evidence="10">
    <location>
        <begin position="9"/>
        <end position="19"/>
    </location>
</feature>
<dbReference type="Pfam" id="PF19269">
    <property type="entry name" value="Anticodon_2"/>
    <property type="match status" value="1"/>
</dbReference>
<protein>
    <recommendedName>
        <fullName evidence="10">Glutamate--tRNA ligase</fullName>
        <ecNumber evidence="10">6.1.1.17</ecNumber>
    </recommendedName>
    <alternativeName>
        <fullName evidence="10">Glutamyl-tRNA synthetase</fullName>
        <shortName evidence="10">GluRS</shortName>
    </alternativeName>
</protein>
<dbReference type="GO" id="GO:0008270">
    <property type="term" value="F:zinc ion binding"/>
    <property type="evidence" value="ECO:0007669"/>
    <property type="project" value="InterPro"/>
</dbReference>
<reference evidence="13 14" key="1">
    <citation type="submission" date="2018-12" db="EMBL/GenBank/DDBJ databases">
        <authorList>
            <person name="Chong R.A."/>
        </authorList>
    </citation>
    <scope>NUCLEOTIDE SEQUENCE [LARGE SCALE GENOMIC DNA]</scope>
    <source>
        <strain evidence="13 14">Tca</strain>
    </source>
</reference>
<comment type="catalytic activity">
    <reaction evidence="10">
        <text>tRNA(Glu) + L-glutamate + ATP = L-glutamyl-tRNA(Glu) + AMP + diphosphate</text>
        <dbReference type="Rhea" id="RHEA:23540"/>
        <dbReference type="Rhea" id="RHEA-COMP:9663"/>
        <dbReference type="Rhea" id="RHEA-COMP:9680"/>
        <dbReference type="ChEBI" id="CHEBI:29985"/>
        <dbReference type="ChEBI" id="CHEBI:30616"/>
        <dbReference type="ChEBI" id="CHEBI:33019"/>
        <dbReference type="ChEBI" id="CHEBI:78442"/>
        <dbReference type="ChEBI" id="CHEBI:78520"/>
        <dbReference type="ChEBI" id="CHEBI:456215"/>
        <dbReference type="EC" id="6.1.1.17"/>
    </reaction>
</comment>
<feature type="domain" description="Glutamyl/glutaminyl-tRNA synthetase class Ib catalytic" evidence="11">
    <location>
        <begin position="2"/>
        <end position="303"/>
    </location>
</feature>
<keyword evidence="8 10" id="KW-0648">Protein biosynthesis</keyword>
<dbReference type="InterPro" id="IPR020751">
    <property type="entry name" value="aa-tRNA-synth_I_codon-bd_sub2"/>
</dbReference>
<keyword evidence="6 10" id="KW-0547">Nucleotide-binding</keyword>
<dbReference type="InterPro" id="IPR033910">
    <property type="entry name" value="GluRS_core"/>
</dbReference>
<keyword evidence="7 10" id="KW-0067">ATP-binding</keyword>
<sequence length="465" mass="54959">MKVVTRFAPSPTGLLHIGNIRTALYAWLFAKHYSGKFILRIEDTNFNTSNQKYSSSILDVLNWLGLSWDEGPYFQSHNLKFYNDIILQLITQKKAYKCYCSSEHLKKIRDVQIINGDKPKYDGTCKNITKDLCKPYVVRFKNPERGRVIFQDCIRGNISVNNEELDDLIIQRTNGIPTYNFCSVIDDHRMNITHVIRGEDHINNTPRQINIYKSLNFKIPQYAHVSMIIDKNKQKLSKRNKNYEMTYYQNQGFFPEALLNYIVRLGWSHGNQEIFSLNEMIKLFSLKKVNKAPSIFNTRKLLWINHYYLNTLPEKYVVIEFKKLLKKKKINIHFDINQINIIRLLKKRCSTINEIIDGSKFFYSDFHINFILLSQNYVHKLCKNITCIFFKKFYLLQNWSILNIQRCIKNTIVEQCFFTKDVYMNLRIILTGSDISPSIIEIIFILGKTLTLKRIKNCIQFIKNN</sequence>
<proteinExistence type="inferred from homology"/>
<evidence type="ECO:0000313" key="14">
    <source>
        <dbReference type="Proteomes" id="UP000298782"/>
    </source>
</evidence>
<feature type="binding site" evidence="10">
    <location>
        <position position="238"/>
    </location>
    <ligand>
        <name>ATP</name>
        <dbReference type="ChEBI" id="CHEBI:30616"/>
    </ligand>
</feature>
<dbReference type="FunFam" id="3.40.50.620:FF:000007">
    <property type="entry name" value="Glutamate--tRNA ligase"/>
    <property type="match status" value="1"/>
</dbReference>
<comment type="caution">
    <text evidence="10">Lacks conserved residue(s) required for the propagation of feature annotation.</text>
</comment>
<dbReference type="InterPro" id="IPR004527">
    <property type="entry name" value="Glu-tRNA-ligase_bac/mito"/>
</dbReference>
<dbReference type="InterPro" id="IPR014729">
    <property type="entry name" value="Rossmann-like_a/b/a_fold"/>
</dbReference>
<keyword evidence="14" id="KW-1185">Reference proteome</keyword>
<dbReference type="GO" id="GO:0000049">
    <property type="term" value="F:tRNA binding"/>
    <property type="evidence" value="ECO:0007669"/>
    <property type="project" value="InterPro"/>
</dbReference>